<reference evidence="2 3" key="1">
    <citation type="journal article" date="2015" name="Genome Biol. Evol.">
        <title>Comparative Genomics of a Bacterivorous Green Alga Reveals Evolutionary Causalities and Consequences of Phago-Mixotrophic Mode of Nutrition.</title>
        <authorList>
            <person name="Burns J.A."/>
            <person name="Paasch A."/>
            <person name="Narechania A."/>
            <person name="Kim E."/>
        </authorList>
    </citation>
    <scope>NUCLEOTIDE SEQUENCE [LARGE SCALE GENOMIC DNA]</scope>
    <source>
        <strain evidence="2 3">PLY_AMNH</strain>
    </source>
</reference>
<evidence type="ECO:0000313" key="3">
    <source>
        <dbReference type="Proteomes" id="UP001190700"/>
    </source>
</evidence>
<proteinExistence type="predicted"/>
<keyword evidence="3" id="KW-1185">Reference proteome</keyword>
<evidence type="ECO:0000256" key="1">
    <source>
        <dbReference type="SAM" id="MobiDB-lite"/>
    </source>
</evidence>
<accession>A0AAE0BZ10</accession>
<evidence type="ECO:0000313" key="2">
    <source>
        <dbReference type="EMBL" id="KAK3244347.1"/>
    </source>
</evidence>
<name>A0AAE0BZ10_9CHLO</name>
<gene>
    <name evidence="2" type="ORF">CYMTET_46036</name>
</gene>
<dbReference type="EMBL" id="LGRX02031959">
    <property type="protein sequence ID" value="KAK3244347.1"/>
    <property type="molecule type" value="Genomic_DNA"/>
</dbReference>
<feature type="region of interest" description="Disordered" evidence="1">
    <location>
        <begin position="20"/>
        <end position="69"/>
    </location>
</feature>
<dbReference type="Proteomes" id="UP001190700">
    <property type="component" value="Unassembled WGS sequence"/>
</dbReference>
<organism evidence="2 3">
    <name type="scientific">Cymbomonas tetramitiformis</name>
    <dbReference type="NCBI Taxonomy" id="36881"/>
    <lineage>
        <taxon>Eukaryota</taxon>
        <taxon>Viridiplantae</taxon>
        <taxon>Chlorophyta</taxon>
        <taxon>Pyramimonadophyceae</taxon>
        <taxon>Pyramimonadales</taxon>
        <taxon>Pyramimonadaceae</taxon>
        <taxon>Cymbomonas</taxon>
    </lineage>
</organism>
<sequence>MPPPVTRSFADFIASTGFAVEAPDEPPPDMNMLSAIEEPKSATSYAASDSDDEGYPPEQPPASQPAPRFGCGRTIPGLGRSLLNSSLVCALFVMCATAAPLTVSGVGGVDAHAYTAPPVGGAGRAASAAPITTTLPPDGSPIESWPLDGLSPDSIPPRRHGRHRHRQAFWLSPWAGYIRDSPAAAAACPGSSAVA</sequence>
<dbReference type="AlphaFoldDB" id="A0AAE0BZ10"/>
<comment type="caution">
    <text evidence="2">The sequence shown here is derived from an EMBL/GenBank/DDBJ whole genome shotgun (WGS) entry which is preliminary data.</text>
</comment>
<protein>
    <submittedName>
        <fullName evidence="2">Uncharacterized protein</fullName>
    </submittedName>
</protein>